<keyword evidence="4" id="KW-0479">Metal-binding</keyword>
<dbReference type="Proteomes" id="UP000186607">
    <property type="component" value="Unassembled WGS sequence"/>
</dbReference>
<dbReference type="AlphaFoldDB" id="A0A1U7NTY2"/>
<keyword evidence="2" id="KW-1277">Toxin-antitoxin system</keyword>
<dbReference type="InterPro" id="IPR050556">
    <property type="entry name" value="Type_II_TA_system_RNase"/>
</dbReference>
<evidence type="ECO:0000256" key="3">
    <source>
        <dbReference type="ARBA" id="ARBA00022722"/>
    </source>
</evidence>
<keyword evidence="6" id="KW-0460">Magnesium</keyword>
<dbReference type="GO" id="GO:0004518">
    <property type="term" value="F:nuclease activity"/>
    <property type="evidence" value="ECO:0007669"/>
    <property type="project" value="UniProtKB-KW"/>
</dbReference>
<keyword evidence="10" id="KW-1185">Reference proteome</keyword>
<evidence type="ECO:0000256" key="1">
    <source>
        <dbReference type="ARBA" id="ARBA00001946"/>
    </source>
</evidence>
<comment type="cofactor">
    <cofactor evidence="1">
        <name>Mg(2+)</name>
        <dbReference type="ChEBI" id="CHEBI:18420"/>
    </cofactor>
</comment>
<dbReference type="InterPro" id="IPR029060">
    <property type="entry name" value="PIN-like_dom_sf"/>
</dbReference>
<gene>
    <name evidence="9" type="ORF">BOO71_0012061</name>
</gene>
<reference evidence="9 10" key="1">
    <citation type="submission" date="2017-01" db="EMBL/GenBank/DDBJ databases">
        <title>Genome Analysis of Deinococcus marmoris KOPRI26562.</title>
        <authorList>
            <person name="Kim J.H."/>
            <person name="Oh H.-M."/>
        </authorList>
    </citation>
    <scope>NUCLEOTIDE SEQUENCE [LARGE SCALE GENOMIC DNA]</scope>
    <source>
        <strain evidence="9 10">KOPRI26562</strain>
    </source>
</reference>
<protein>
    <submittedName>
        <fullName evidence="9">VapC toxin protein</fullName>
    </submittedName>
</protein>
<evidence type="ECO:0000313" key="9">
    <source>
        <dbReference type="EMBL" id="OLV16384.1"/>
    </source>
</evidence>
<keyword evidence="5" id="KW-0378">Hydrolase</keyword>
<comment type="similarity">
    <text evidence="7">Belongs to the PINc/VapC protein family.</text>
</comment>
<name>A0A1U7NTY2_9DEIO</name>
<dbReference type="EMBL" id="MSTI01000144">
    <property type="protein sequence ID" value="OLV16384.1"/>
    <property type="molecule type" value="Genomic_DNA"/>
</dbReference>
<dbReference type="Pfam" id="PF01850">
    <property type="entry name" value="PIN"/>
    <property type="match status" value="1"/>
</dbReference>
<dbReference type="STRING" id="249408.BOO71_0012061"/>
<comment type="caution">
    <text evidence="9">The sequence shown here is derived from an EMBL/GenBank/DDBJ whole genome shotgun (WGS) entry which is preliminary data.</text>
</comment>
<dbReference type="SUPFAM" id="SSF88723">
    <property type="entry name" value="PIN domain-like"/>
    <property type="match status" value="1"/>
</dbReference>
<evidence type="ECO:0000256" key="6">
    <source>
        <dbReference type="ARBA" id="ARBA00022842"/>
    </source>
</evidence>
<proteinExistence type="inferred from homology"/>
<dbReference type="OrthoDB" id="9796690at2"/>
<evidence type="ECO:0000256" key="7">
    <source>
        <dbReference type="ARBA" id="ARBA00038093"/>
    </source>
</evidence>
<evidence type="ECO:0000256" key="2">
    <source>
        <dbReference type="ARBA" id="ARBA00022649"/>
    </source>
</evidence>
<evidence type="ECO:0000256" key="4">
    <source>
        <dbReference type="ARBA" id="ARBA00022723"/>
    </source>
</evidence>
<dbReference type="GO" id="GO:0016787">
    <property type="term" value="F:hydrolase activity"/>
    <property type="evidence" value="ECO:0007669"/>
    <property type="project" value="UniProtKB-KW"/>
</dbReference>
<dbReference type="PANTHER" id="PTHR33653:SF1">
    <property type="entry name" value="RIBONUCLEASE VAPC2"/>
    <property type="match status" value="1"/>
</dbReference>
<feature type="domain" description="PIN" evidence="8">
    <location>
        <begin position="14"/>
        <end position="107"/>
    </location>
</feature>
<evidence type="ECO:0000256" key="5">
    <source>
        <dbReference type="ARBA" id="ARBA00022801"/>
    </source>
</evidence>
<organism evidence="9 10">
    <name type="scientific">Deinococcus marmoris</name>
    <dbReference type="NCBI Taxonomy" id="249408"/>
    <lineage>
        <taxon>Bacteria</taxon>
        <taxon>Thermotogati</taxon>
        <taxon>Deinococcota</taxon>
        <taxon>Deinococci</taxon>
        <taxon>Deinococcales</taxon>
        <taxon>Deinococcaceae</taxon>
        <taxon>Deinococcus</taxon>
    </lineage>
</organism>
<dbReference type="PANTHER" id="PTHR33653">
    <property type="entry name" value="RIBONUCLEASE VAPC2"/>
    <property type="match status" value="1"/>
</dbReference>
<evidence type="ECO:0000313" key="10">
    <source>
        <dbReference type="Proteomes" id="UP000186607"/>
    </source>
</evidence>
<dbReference type="Gene3D" id="3.40.50.1010">
    <property type="entry name" value="5'-nuclease"/>
    <property type="match status" value="1"/>
</dbReference>
<sequence length="319" mass="34315">MGQVRVHMALHPPSTLALSGVTVMEIEFGLAQVPAKRAAVEAALALWLPQVAVLDYRAGDARVTASIRAALKAQGTPIGPYDLLNAGMTLARGLTLVTHNSRESRRVAGFPVVDWVEGELRWKCPDHLLLALAFARQGHLTRMTPVLTLHAPALAALTPDTALNELRALACMNPTVARRLRRVGRLLAAGRAVRVAGSEAARKAVWTALRAYEARELSVHPELRRIPVMADELLTGLRAPTHVLLSDPAGQPSCEYLISPEEGGVVRVRCSDRRVRTLSGPAFTALFKGSSYRLMVREGQLAGALLPRSPAASRPAASK</sequence>
<evidence type="ECO:0000259" key="8">
    <source>
        <dbReference type="Pfam" id="PF01850"/>
    </source>
</evidence>
<accession>A0A1U7NTY2</accession>
<keyword evidence="3" id="KW-0540">Nuclease</keyword>
<dbReference type="GO" id="GO:0046872">
    <property type="term" value="F:metal ion binding"/>
    <property type="evidence" value="ECO:0007669"/>
    <property type="project" value="UniProtKB-KW"/>
</dbReference>
<dbReference type="InterPro" id="IPR002716">
    <property type="entry name" value="PIN_dom"/>
</dbReference>